<gene>
    <name evidence="2" type="ORF">BJY24_005414</name>
</gene>
<feature type="region of interest" description="Disordered" evidence="1">
    <location>
        <begin position="1"/>
        <end position="54"/>
    </location>
</feature>
<feature type="compositionally biased region" description="Polar residues" evidence="1">
    <location>
        <begin position="1"/>
        <end position="12"/>
    </location>
</feature>
<organism evidence="2 3">
    <name type="scientific">Nocardia transvalensis</name>
    <dbReference type="NCBI Taxonomy" id="37333"/>
    <lineage>
        <taxon>Bacteria</taxon>
        <taxon>Bacillati</taxon>
        <taxon>Actinomycetota</taxon>
        <taxon>Actinomycetes</taxon>
        <taxon>Mycobacteriales</taxon>
        <taxon>Nocardiaceae</taxon>
        <taxon>Nocardia</taxon>
    </lineage>
</organism>
<protein>
    <submittedName>
        <fullName evidence="2">Uncharacterized protein</fullName>
    </submittedName>
</protein>
<dbReference type="EMBL" id="JACHIT010000002">
    <property type="protein sequence ID" value="MBB5916502.1"/>
    <property type="molecule type" value="Genomic_DNA"/>
</dbReference>
<dbReference type="RefSeq" id="WP_085995927.1">
    <property type="nucleotide sequence ID" value="NZ_JACHIT010000002.1"/>
</dbReference>
<accession>A0A7W9UKN8</accession>
<proteinExistence type="predicted"/>
<name>A0A7W9UKN8_9NOCA</name>
<evidence type="ECO:0000256" key="1">
    <source>
        <dbReference type="SAM" id="MobiDB-lite"/>
    </source>
</evidence>
<dbReference type="AlphaFoldDB" id="A0A7W9UKN8"/>
<evidence type="ECO:0000313" key="3">
    <source>
        <dbReference type="Proteomes" id="UP000540412"/>
    </source>
</evidence>
<evidence type="ECO:0000313" key="2">
    <source>
        <dbReference type="EMBL" id="MBB5916502.1"/>
    </source>
</evidence>
<dbReference type="Proteomes" id="UP000540412">
    <property type="component" value="Unassembled WGS sequence"/>
</dbReference>
<sequence length="54" mass="5784">MTNDGDTQQTTSHGKHAAPEGAGVHPLIDLNRDPNPGVPDHARPDEDDEDQTGR</sequence>
<keyword evidence="3" id="KW-1185">Reference proteome</keyword>
<feature type="compositionally biased region" description="Acidic residues" evidence="1">
    <location>
        <begin position="45"/>
        <end position="54"/>
    </location>
</feature>
<reference evidence="2 3" key="1">
    <citation type="submission" date="2020-08" db="EMBL/GenBank/DDBJ databases">
        <title>Sequencing the genomes of 1000 actinobacteria strains.</title>
        <authorList>
            <person name="Klenk H.-P."/>
        </authorList>
    </citation>
    <scope>NUCLEOTIDE SEQUENCE [LARGE SCALE GENOMIC DNA]</scope>
    <source>
        <strain evidence="2 3">DSM 43582</strain>
    </source>
</reference>
<comment type="caution">
    <text evidence="2">The sequence shown here is derived from an EMBL/GenBank/DDBJ whole genome shotgun (WGS) entry which is preliminary data.</text>
</comment>